<organism evidence="2">
    <name type="scientific">bioreactor metagenome</name>
    <dbReference type="NCBI Taxonomy" id="1076179"/>
    <lineage>
        <taxon>unclassified sequences</taxon>
        <taxon>metagenomes</taxon>
        <taxon>ecological metagenomes</taxon>
    </lineage>
</organism>
<reference evidence="2" key="1">
    <citation type="submission" date="2019-08" db="EMBL/GenBank/DDBJ databases">
        <authorList>
            <person name="Kucharzyk K."/>
            <person name="Murdoch R.W."/>
            <person name="Higgins S."/>
            <person name="Loffler F."/>
        </authorList>
    </citation>
    <scope>NUCLEOTIDE SEQUENCE</scope>
</reference>
<dbReference type="Gene3D" id="3.40.50.1110">
    <property type="entry name" value="SGNH hydrolase"/>
    <property type="match status" value="1"/>
</dbReference>
<dbReference type="InterPro" id="IPR036514">
    <property type="entry name" value="SGNH_hydro_sf"/>
</dbReference>
<accession>A0A644X308</accession>
<sequence length="338" mass="38616">MKKGTIKEIYAVIAFTLALAVFIAVFSSVVTPKRDSYGSTWGSYLKEEKNSIDVMYFGSSITYCDVIPAVIWDNSGLSAYVMAGPEQTIPISYYYIKEATRTQHPKMIFLEVTGVFFKQYQNYTKVNIGYMPWTLNRLAATFNAAERSEWAGLLFPLYNYHSRWDTLEHTDIEIGLFGYGADDLAGYTFLNASTEVNEVKLRGEVLDKENYDRNIGFLQKIAALCKEQDIKLVFYIAPTYWILSDEHTAMLKDSISGIEGVTFIDFNDSIADLKLDCRQDFFDLPHLNYRGAEKFSARLAGMLRTDYNLVPSENTDKALWKMRLEKYDELCNTDSPAK</sequence>
<evidence type="ECO:0000256" key="1">
    <source>
        <dbReference type="SAM" id="Phobius"/>
    </source>
</evidence>
<protein>
    <submittedName>
        <fullName evidence="2">Uncharacterized protein</fullName>
    </submittedName>
</protein>
<keyword evidence="1" id="KW-0472">Membrane</keyword>
<proteinExistence type="predicted"/>
<dbReference type="SUPFAM" id="SSF52266">
    <property type="entry name" value="SGNH hydrolase"/>
    <property type="match status" value="1"/>
</dbReference>
<keyword evidence="1" id="KW-1133">Transmembrane helix</keyword>
<dbReference type="EMBL" id="VSSQ01001702">
    <property type="protein sequence ID" value="MPM10506.1"/>
    <property type="molecule type" value="Genomic_DNA"/>
</dbReference>
<gene>
    <name evidence="2" type="ORF">SDC9_56838</name>
</gene>
<evidence type="ECO:0000313" key="2">
    <source>
        <dbReference type="EMBL" id="MPM10506.1"/>
    </source>
</evidence>
<keyword evidence="1" id="KW-0812">Transmembrane</keyword>
<name>A0A644X308_9ZZZZ</name>
<dbReference type="AlphaFoldDB" id="A0A644X308"/>
<feature type="transmembrane region" description="Helical" evidence="1">
    <location>
        <begin position="9"/>
        <end position="30"/>
    </location>
</feature>
<comment type="caution">
    <text evidence="2">The sequence shown here is derived from an EMBL/GenBank/DDBJ whole genome shotgun (WGS) entry which is preliminary data.</text>
</comment>